<dbReference type="InterPro" id="IPR007313">
    <property type="entry name" value="FxsA"/>
</dbReference>
<evidence type="ECO:0000256" key="1">
    <source>
        <dbReference type="SAM" id="Phobius"/>
    </source>
</evidence>
<keyword evidence="1" id="KW-1133">Transmembrane helix</keyword>
<name>A0A840RGV8_9NEIS</name>
<dbReference type="PANTHER" id="PTHR35335:SF1">
    <property type="entry name" value="UPF0716 PROTEIN FXSA"/>
    <property type="match status" value="1"/>
</dbReference>
<evidence type="ECO:0000313" key="2">
    <source>
        <dbReference type="EMBL" id="MBB5191522.1"/>
    </source>
</evidence>
<dbReference type="GO" id="GO:0016020">
    <property type="term" value="C:membrane"/>
    <property type="evidence" value="ECO:0007669"/>
    <property type="project" value="InterPro"/>
</dbReference>
<keyword evidence="1" id="KW-0472">Membrane</keyword>
<sequence length="138" mass="15061">MPFILLAALAWPVLEIIAMIMFAKAFGVGVLIAWLLIAAVVGGLMLRHHKLAVAFSLFDDLRQGRVTTASLFWVARYYISAVLLVLPGLIGDVVALIMLLPWGNKTPSGAGPVDDGVIEGDFRRIDPRPDPNRQIDNQ</sequence>
<comment type="caution">
    <text evidence="2">The sequence shown here is derived from an EMBL/GenBank/DDBJ whole genome shotgun (WGS) entry which is preliminary data.</text>
</comment>
<evidence type="ECO:0000313" key="3">
    <source>
        <dbReference type="Proteomes" id="UP000543030"/>
    </source>
</evidence>
<accession>A0A840RGV8</accession>
<protein>
    <submittedName>
        <fullName evidence="2">UPF0716 protein FxsA</fullName>
    </submittedName>
</protein>
<dbReference type="EMBL" id="JACHHN010000004">
    <property type="protein sequence ID" value="MBB5191522.1"/>
    <property type="molecule type" value="Genomic_DNA"/>
</dbReference>
<proteinExistence type="predicted"/>
<dbReference type="RefSeq" id="WP_184100617.1">
    <property type="nucleotide sequence ID" value="NZ_JACHHN010000004.1"/>
</dbReference>
<organism evidence="2 3">
    <name type="scientific">Silvimonas terrae</name>
    <dbReference type="NCBI Taxonomy" id="300266"/>
    <lineage>
        <taxon>Bacteria</taxon>
        <taxon>Pseudomonadati</taxon>
        <taxon>Pseudomonadota</taxon>
        <taxon>Betaproteobacteria</taxon>
        <taxon>Neisseriales</taxon>
        <taxon>Chitinibacteraceae</taxon>
        <taxon>Silvimonas</taxon>
    </lineage>
</organism>
<feature type="transmembrane region" description="Helical" evidence="1">
    <location>
        <begin position="28"/>
        <end position="46"/>
    </location>
</feature>
<dbReference type="Proteomes" id="UP000543030">
    <property type="component" value="Unassembled WGS sequence"/>
</dbReference>
<dbReference type="NCBIfam" id="NF008528">
    <property type="entry name" value="PRK11463.1-2"/>
    <property type="match status" value="1"/>
</dbReference>
<keyword evidence="3" id="KW-1185">Reference proteome</keyword>
<dbReference type="Pfam" id="PF04186">
    <property type="entry name" value="FxsA"/>
    <property type="match status" value="1"/>
</dbReference>
<feature type="transmembrane region" description="Helical" evidence="1">
    <location>
        <begin position="77"/>
        <end position="100"/>
    </location>
</feature>
<keyword evidence="1" id="KW-0812">Transmembrane</keyword>
<gene>
    <name evidence="2" type="ORF">HNQ50_002252</name>
</gene>
<reference evidence="2 3" key="1">
    <citation type="submission" date="2020-08" db="EMBL/GenBank/DDBJ databases">
        <title>Genomic Encyclopedia of Type Strains, Phase IV (KMG-IV): sequencing the most valuable type-strain genomes for metagenomic binning, comparative biology and taxonomic classification.</title>
        <authorList>
            <person name="Goeker M."/>
        </authorList>
    </citation>
    <scope>NUCLEOTIDE SEQUENCE [LARGE SCALE GENOMIC DNA]</scope>
    <source>
        <strain evidence="2 3">DSM 18233</strain>
    </source>
</reference>
<dbReference type="AlphaFoldDB" id="A0A840RGV8"/>
<dbReference type="PANTHER" id="PTHR35335">
    <property type="entry name" value="UPF0716 PROTEIN FXSA"/>
    <property type="match status" value="1"/>
</dbReference>